<evidence type="ECO:0000256" key="1">
    <source>
        <dbReference type="ARBA" id="ARBA00004123"/>
    </source>
</evidence>
<dbReference type="GO" id="GO:0003729">
    <property type="term" value="F:mRNA binding"/>
    <property type="evidence" value="ECO:0007669"/>
    <property type="project" value="TreeGrafter"/>
</dbReference>
<dbReference type="EMBL" id="KQ418402">
    <property type="protein sequence ID" value="KOF87467.1"/>
    <property type="molecule type" value="Genomic_DNA"/>
</dbReference>
<feature type="compositionally biased region" description="Basic and acidic residues" evidence="5">
    <location>
        <begin position="313"/>
        <end position="322"/>
    </location>
</feature>
<evidence type="ECO:0000256" key="4">
    <source>
        <dbReference type="SAM" id="Coils"/>
    </source>
</evidence>
<organism evidence="6">
    <name type="scientific">Octopus bimaculoides</name>
    <name type="common">California two-spotted octopus</name>
    <dbReference type="NCBI Taxonomy" id="37653"/>
    <lineage>
        <taxon>Eukaryota</taxon>
        <taxon>Metazoa</taxon>
        <taxon>Spiralia</taxon>
        <taxon>Lophotrochozoa</taxon>
        <taxon>Mollusca</taxon>
        <taxon>Cephalopoda</taxon>
        <taxon>Coleoidea</taxon>
        <taxon>Octopodiformes</taxon>
        <taxon>Octopoda</taxon>
        <taxon>Incirrata</taxon>
        <taxon>Octopodidae</taxon>
        <taxon>Octopus</taxon>
    </lineage>
</organism>
<accession>A0A0L8HE59</accession>
<reference evidence="6" key="1">
    <citation type="submission" date="2015-07" db="EMBL/GenBank/DDBJ databases">
        <title>MeaNS - Measles Nucleotide Surveillance Program.</title>
        <authorList>
            <person name="Tran T."/>
            <person name="Druce J."/>
        </authorList>
    </citation>
    <scope>NUCLEOTIDE SEQUENCE</scope>
    <source>
        <strain evidence="6">UCB-OBI-ISO-001</strain>
        <tissue evidence="6">Gonad</tissue>
    </source>
</reference>
<dbReference type="PANTHER" id="PTHR13375">
    <property type="entry name" value="FMS INTERACTING PROTEIN"/>
    <property type="match status" value="1"/>
</dbReference>
<proteinExistence type="inferred from homology"/>
<protein>
    <recommendedName>
        <fullName evidence="7">THO complex subunit 5 homolog</fullName>
    </recommendedName>
</protein>
<comment type="similarity">
    <text evidence="2">Belongs to the THOC5 family.</text>
</comment>
<dbReference type="OrthoDB" id="20582at2759"/>
<dbReference type="InterPro" id="IPR019163">
    <property type="entry name" value="THO_Thoc5"/>
</dbReference>
<name>A0A0L8HE59_OCTBM</name>
<feature type="region of interest" description="Disordered" evidence="5">
    <location>
        <begin position="293"/>
        <end position="322"/>
    </location>
</feature>
<gene>
    <name evidence="6" type="ORF">OCBIM_22016802mg</name>
</gene>
<evidence type="ECO:0000256" key="2">
    <source>
        <dbReference type="ARBA" id="ARBA00008044"/>
    </source>
</evidence>
<keyword evidence="3" id="KW-0539">Nucleus</keyword>
<dbReference type="STRING" id="37653.A0A0L8HE59"/>
<evidence type="ECO:0008006" key="7">
    <source>
        <dbReference type="Google" id="ProtNLM"/>
    </source>
</evidence>
<dbReference type="Pfam" id="PF09766">
    <property type="entry name" value="FmiP_Thoc5"/>
    <property type="match status" value="1"/>
</dbReference>
<evidence type="ECO:0000313" key="6">
    <source>
        <dbReference type="EMBL" id="KOF87467.1"/>
    </source>
</evidence>
<keyword evidence="4" id="KW-0175">Coiled coil</keyword>
<dbReference type="PANTHER" id="PTHR13375:SF3">
    <property type="entry name" value="THO COMPLEX SUBUNIT 5 HOMOLOG"/>
    <property type="match status" value="1"/>
</dbReference>
<sequence>MKKSMDVKKHKLEENEKMSLFYAEEEEVDNRDAHQDLTLYKQSCSEILKLIQVIKELKTSKSKEAAAEIEEYKSNAVLQFVLLKKLNRLAHIRCKKVRESTNEDKLRIDRYHLQLQNLLYEALHLQKEITKCLEFKSKDEEVELVPIEEFYENAPEEISKPKITHNDSHQQTLARLDWELEQRKELSGELKKSQEKREKLLKEITESKDYLDSMQPKLNSILQATKPVQEYLNMPFDEIRQKHRAARHLPQPLYVLFMQASSYQEAYPDLVVSLEGDHEAARSLDMETVLEEFDSDSDNDDQDKHSSKHRRKTTESRKSDRKLQVLRKHPLSVILVIGCSDSSSVHLTFNYLLMLNIITVNVMVQPGPQAPTTSICGGDLLSPDKFLAYLYPEDHGCDTPNPANQYVLKRFGLGDFSSHISITGRPYLWAQWIAGLQFLSNDVKSGSSLSSSHMQNTIELLRRRIQARLSLLKQLVSLDGYTRLQSDLAEFLQLDVLPNANHSESVVGAFTCHWHEGQSASTGNGHAQNGVFYVPPAQEPVQGHWQRFRLKNLPYCQSLVKEGFAHESDMFFTAVLERSSAKLICQVVVPPNYPVIVPMFSLCVQWHTVRTALNDYHVQEMESEVNVHYEELILQQSRDQILSNQLQRLTMCFDVYLETEAKNMAREGPVEISREKIYPRLARGPNRNKPFKYDSQLGIFTHR</sequence>
<dbReference type="GO" id="GO:0000445">
    <property type="term" value="C:THO complex part of transcription export complex"/>
    <property type="evidence" value="ECO:0007669"/>
    <property type="project" value="TreeGrafter"/>
</dbReference>
<dbReference type="AlphaFoldDB" id="A0A0L8HE59"/>
<comment type="subcellular location">
    <subcellularLocation>
        <location evidence="1">Nucleus</location>
    </subcellularLocation>
</comment>
<feature type="coiled-coil region" evidence="4">
    <location>
        <begin position="183"/>
        <end position="210"/>
    </location>
</feature>
<evidence type="ECO:0000256" key="5">
    <source>
        <dbReference type="SAM" id="MobiDB-lite"/>
    </source>
</evidence>
<evidence type="ECO:0000256" key="3">
    <source>
        <dbReference type="ARBA" id="ARBA00023242"/>
    </source>
</evidence>
<dbReference type="GO" id="GO:0006406">
    <property type="term" value="P:mRNA export from nucleus"/>
    <property type="evidence" value="ECO:0007669"/>
    <property type="project" value="TreeGrafter"/>
</dbReference>